<reference evidence="1 2" key="1">
    <citation type="submission" date="2018-10" db="EMBL/GenBank/DDBJ databases">
        <title>Genomic Encyclopedia of Archaeal and Bacterial Type Strains, Phase II (KMG-II): from individual species to whole genera.</title>
        <authorList>
            <person name="Goeker M."/>
        </authorList>
    </citation>
    <scope>NUCLEOTIDE SEQUENCE [LARGE SCALE GENOMIC DNA]</scope>
    <source>
        <strain evidence="1 2">DSM 14219</strain>
    </source>
</reference>
<organism evidence="1 2">
    <name type="scientific">Chryseobacterium defluvii</name>
    <dbReference type="NCBI Taxonomy" id="160396"/>
    <lineage>
        <taxon>Bacteria</taxon>
        <taxon>Pseudomonadati</taxon>
        <taxon>Bacteroidota</taxon>
        <taxon>Flavobacteriia</taxon>
        <taxon>Flavobacteriales</taxon>
        <taxon>Weeksellaceae</taxon>
        <taxon>Chryseobacterium group</taxon>
        <taxon>Chryseobacterium</taxon>
    </lineage>
</organism>
<evidence type="ECO:0000313" key="2">
    <source>
        <dbReference type="Proteomes" id="UP000272428"/>
    </source>
</evidence>
<evidence type="ECO:0000313" key="1">
    <source>
        <dbReference type="EMBL" id="RKT01750.1"/>
    </source>
</evidence>
<dbReference type="EMBL" id="RBXB01000001">
    <property type="protein sequence ID" value="RKT01750.1"/>
    <property type="molecule type" value="Genomic_DNA"/>
</dbReference>
<sequence>MASDFLSVLYCLEMSLLGFENMISFILKPSPLYIAHCRSDDDKNHFLIFHGSRSLMGGSDLMVSEELITSE</sequence>
<accession>A0A495SQS7</accession>
<dbReference type="Proteomes" id="UP000272428">
    <property type="component" value="Unassembled WGS sequence"/>
</dbReference>
<keyword evidence="2" id="KW-1185">Reference proteome</keyword>
<name>A0A495SQS7_9FLAO</name>
<proteinExistence type="predicted"/>
<comment type="caution">
    <text evidence="1">The sequence shown here is derived from an EMBL/GenBank/DDBJ whole genome shotgun (WGS) entry which is preliminary data.</text>
</comment>
<protein>
    <submittedName>
        <fullName evidence="1">Uncharacterized protein</fullName>
    </submittedName>
</protein>
<gene>
    <name evidence="1" type="ORF">BCF58_0974</name>
</gene>
<dbReference type="AlphaFoldDB" id="A0A495SQS7"/>